<dbReference type="Pfam" id="PF00009">
    <property type="entry name" value="GTP_EFTU"/>
    <property type="match status" value="1"/>
</dbReference>
<feature type="region of interest" description="Disordered" evidence="12">
    <location>
        <begin position="133"/>
        <end position="291"/>
    </location>
</feature>
<dbReference type="CDD" id="cd03692">
    <property type="entry name" value="mtIF2_IVc"/>
    <property type="match status" value="1"/>
</dbReference>
<evidence type="ECO:0000256" key="11">
    <source>
        <dbReference type="RuleBase" id="RU000645"/>
    </source>
</evidence>
<keyword evidence="15" id="KW-1185">Reference proteome</keyword>
<dbReference type="Gene3D" id="2.40.30.10">
    <property type="entry name" value="Translation factors"/>
    <property type="match status" value="2"/>
</dbReference>
<dbReference type="STRING" id="1458426.SMCB_0437"/>
<evidence type="ECO:0000256" key="7">
    <source>
        <dbReference type="ARBA" id="ARBA00022917"/>
    </source>
</evidence>
<dbReference type="Gene3D" id="3.40.50.300">
    <property type="entry name" value="P-loop containing nucleotide triphosphate hydrolases"/>
    <property type="match status" value="1"/>
</dbReference>
<dbReference type="PROSITE" id="PS01176">
    <property type="entry name" value="IF2"/>
    <property type="match status" value="1"/>
</dbReference>
<feature type="compositionally biased region" description="Polar residues" evidence="12">
    <location>
        <begin position="390"/>
        <end position="404"/>
    </location>
</feature>
<evidence type="ECO:0000256" key="5">
    <source>
        <dbReference type="ARBA" id="ARBA00022540"/>
    </source>
</evidence>
<evidence type="ECO:0000256" key="1">
    <source>
        <dbReference type="ARBA" id="ARBA00004496"/>
    </source>
</evidence>
<dbReference type="InterPro" id="IPR023115">
    <property type="entry name" value="TIF_IF2_dom3"/>
</dbReference>
<dbReference type="Gene3D" id="3.40.50.10050">
    <property type="entry name" value="Translation initiation factor IF- 2, domain 3"/>
    <property type="match status" value="1"/>
</dbReference>
<dbReference type="GO" id="GO:0003743">
    <property type="term" value="F:translation initiation factor activity"/>
    <property type="evidence" value="ECO:0007669"/>
    <property type="project" value="UniProtKB-UniRule"/>
</dbReference>
<dbReference type="HOGENOM" id="CLU_006301_6_0_4"/>
<dbReference type="Pfam" id="PF22042">
    <property type="entry name" value="EF-G_D2"/>
    <property type="match status" value="1"/>
</dbReference>
<keyword evidence="5 9" id="KW-0396">Initiation factor</keyword>
<evidence type="ECO:0000313" key="14">
    <source>
        <dbReference type="EMBL" id="BAO82665.1"/>
    </source>
</evidence>
<dbReference type="GO" id="GO:0005525">
    <property type="term" value="F:GTP binding"/>
    <property type="evidence" value="ECO:0007669"/>
    <property type="project" value="UniProtKB-KW"/>
</dbReference>
<dbReference type="GO" id="GO:0003924">
    <property type="term" value="F:GTPase activity"/>
    <property type="evidence" value="ECO:0007669"/>
    <property type="project" value="UniProtKB-UniRule"/>
</dbReference>
<evidence type="ECO:0000256" key="9">
    <source>
        <dbReference type="HAMAP-Rule" id="MF_00100"/>
    </source>
</evidence>
<evidence type="ECO:0000256" key="8">
    <source>
        <dbReference type="ARBA" id="ARBA00023134"/>
    </source>
</evidence>
<protein>
    <recommendedName>
        <fullName evidence="3 9">Translation initiation factor IF-2</fullName>
    </recommendedName>
</protein>
<dbReference type="FunFam" id="3.40.50.10050:FF:000001">
    <property type="entry name" value="Translation initiation factor IF-2"/>
    <property type="match status" value="1"/>
</dbReference>
<keyword evidence="7 9" id="KW-0648">Protein biosynthesis</keyword>
<dbReference type="RefSeq" id="WP_045534728.1">
    <property type="nucleotide sequence ID" value="NZ_AP014569.1"/>
</dbReference>
<dbReference type="CDD" id="cd03702">
    <property type="entry name" value="IF2_mtIF2_II"/>
    <property type="match status" value="1"/>
</dbReference>
<dbReference type="PROSITE" id="PS51722">
    <property type="entry name" value="G_TR_2"/>
    <property type="match status" value="1"/>
</dbReference>
<dbReference type="OrthoDB" id="9811804at2"/>
<dbReference type="InterPro" id="IPR006847">
    <property type="entry name" value="IF2_N"/>
</dbReference>
<comment type="similarity">
    <text evidence="2 9 10">Belongs to the TRAFAC class translation factor GTPase superfamily. Classic translation factor GTPase family. IF-2 subfamily.</text>
</comment>
<dbReference type="InterPro" id="IPR044145">
    <property type="entry name" value="IF2_II"/>
</dbReference>
<dbReference type="AlphaFoldDB" id="A0A060NMQ6"/>
<feature type="region of interest" description="G-domain" evidence="9">
    <location>
        <begin position="519"/>
        <end position="667"/>
    </location>
</feature>
<dbReference type="KEGG" id="cbab:SMCB_0437"/>
<evidence type="ECO:0000256" key="12">
    <source>
        <dbReference type="SAM" id="MobiDB-lite"/>
    </source>
</evidence>
<dbReference type="PANTHER" id="PTHR43381:SF5">
    <property type="entry name" value="TR-TYPE G DOMAIN-CONTAINING PROTEIN"/>
    <property type="match status" value="1"/>
</dbReference>
<dbReference type="Pfam" id="PF08364">
    <property type="entry name" value="IF2_assoc"/>
    <property type="match status" value="1"/>
</dbReference>
<accession>A0A060NMQ6</accession>
<evidence type="ECO:0000256" key="6">
    <source>
        <dbReference type="ARBA" id="ARBA00022741"/>
    </source>
</evidence>
<dbReference type="Pfam" id="PF04760">
    <property type="entry name" value="IF2_N"/>
    <property type="match status" value="1"/>
</dbReference>
<feature type="region of interest" description="Disordered" evidence="12">
    <location>
        <begin position="313"/>
        <end position="431"/>
    </location>
</feature>
<feature type="compositionally biased region" description="Low complexity" evidence="12">
    <location>
        <begin position="237"/>
        <end position="276"/>
    </location>
</feature>
<dbReference type="InterPro" id="IPR027417">
    <property type="entry name" value="P-loop_NTPase"/>
</dbReference>
<dbReference type="InterPro" id="IPR000795">
    <property type="entry name" value="T_Tr_GTP-bd_dom"/>
</dbReference>
<dbReference type="InterPro" id="IPR005225">
    <property type="entry name" value="Small_GTP-bd"/>
</dbReference>
<dbReference type="CDD" id="cd01887">
    <property type="entry name" value="IF2_eIF5B"/>
    <property type="match status" value="1"/>
</dbReference>
<sequence>MSSNTVAEFAAELNRPTHVVLEQLAAAGVRKLSGSDALAESDKQRLLSFLQASHGTASTERNKITLTKKSTSEIKQADASGRARTIQVEVRKKRTFVRRDDEPLAGPGSAEGAVAAAEAAAVAAAAEAEAAEARAQQAQQAELERREEQARQQAEQIRLQEEELAQQRQARQQSEEREARETQERSATLDQERQQQLVQQRARADMEVQQSRQRSVKLSKPVPTEAAAVSAANQPGAAVAEQAAAAQQAAAQAVQQAAEQAAQQAAELAQRQSAQRLADDQRASDLDERRRKALAEAQAIRDMMAAPKKVLLAKKPEEPKPAPVAEAKPGIKGTLHKPAGTPAPAKAGAAKPAAPGTAAAGAGKKEVKSEALSSTWKDEAAKKKEVKGRGSNTSAVRSSGTAWRSNAKGGRGGRGGRDERSHGYEPAQSEAKVLEVHVPETITVAELAHKMALKSSEVIKQLMKLGQMVTINQSLDQDTAMIVVEELGHQAVAAALDDPEAFTEEETALQSAEFLPRAPVVTVMGHVDHGKTSLLDYIRRTKVAAGEAGGITQHIGAYHVETPRGMVTFLDTPGHEAFTAMRARGAQATDVVILVCAADDGVMPQTKEAIKHAKAANVPIVVALTKADKPDANFERVRAELIAEQVVPEEFGGESPFVPVSSKTGLGIDALLEQVLLQAEVLELKAPVGANAKGLVIEARLDKGRGAVATVLVQSGTLKVGDVVLAGQTSGRVRAMLDENGRAAKEAGPSIPVEIQGLSEVPRAGDEFMVLADERRAREIATYRAGKFRSTKLAKQQAAKLENMFADMQAGEVQTLPIIVKSDVQGSQEALTTSLLKLSTDEIRVQLVYAGVGGISESDVNLAIASKAIVIGFNVRADIGARKLAESNDVDLHYYNIIYDAVDEIKAAMSGMLAPEKREEVIGAAQIRTVFVASKIGTVAGCMVTEGRVTRNAHFRLLRDNVVIYTGELESLKRMKDDVREVKEGFECGIKLKNYNDIKEGDLLELFEIKEVARTL</sequence>
<dbReference type="InterPro" id="IPR053905">
    <property type="entry name" value="EF-G-like_DII"/>
</dbReference>
<dbReference type="FunFam" id="2.40.30.10:FF:000008">
    <property type="entry name" value="Translation initiation factor IF-2"/>
    <property type="match status" value="1"/>
</dbReference>
<evidence type="ECO:0000259" key="13">
    <source>
        <dbReference type="PROSITE" id="PS51722"/>
    </source>
</evidence>
<dbReference type="PANTHER" id="PTHR43381">
    <property type="entry name" value="TRANSLATION INITIATION FACTOR IF-2-RELATED"/>
    <property type="match status" value="1"/>
</dbReference>
<dbReference type="Pfam" id="PF11987">
    <property type="entry name" value="IF-2"/>
    <property type="match status" value="1"/>
</dbReference>
<comment type="function">
    <text evidence="9 10">One of the essential components for the initiation of protein synthesis. Protects formylmethionyl-tRNA from spontaneous hydrolysis and promotes its binding to the 30S ribosomal subunits. Also involved in the hydrolysis of GTP during the formation of the 70S ribosomal complex.</text>
</comment>
<keyword evidence="6 9" id="KW-0547">Nucleotide-binding</keyword>
<dbReference type="FunFam" id="3.40.50.300:FF:000019">
    <property type="entry name" value="Translation initiation factor IF-2"/>
    <property type="match status" value="1"/>
</dbReference>
<feature type="binding site" evidence="9">
    <location>
        <begin position="525"/>
        <end position="532"/>
    </location>
    <ligand>
        <name>GTP</name>
        <dbReference type="ChEBI" id="CHEBI:37565"/>
    </ligand>
</feature>
<comment type="caution">
    <text evidence="9">Lacks conserved residue(s) required for the propagation of feature annotation.</text>
</comment>
<evidence type="ECO:0000256" key="4">
    <source>
        <dbReference type="ARBA" id="ARBA00022490"/>
    </source>
</evidence>
<evidence type="ECO:0000256" key="2">
    <source>
        <dbReference type="ARBA" id="ARBA00007733"/>
    </source>
</evidence>
<keyword evidence="8 9" id="KW-0342">GTP-binding</keyword>
<dbReference type="GO" id="GO:0005829">
    <property type="term" value="C:cytosol"/>
    <property type="evidence" value="ECO:0007669"/>
    <property type="project" value="TreeGrafter"/>
</dbReference>
<dbReference type="InterPro" id="IPR015760">
    <property type="entry name" value="TIF_IF2"/>
</dbReference>
<feature type="domain" description="Tr-type G" evidence="13">
    <location>
        <begin position="516"/>
        <end position="685"/>
    </location>
</feature>
<dbReference type="FunFam" id="2.40.30.10:FF:000007">
    <property type="entry name" value="Translation initiation factor IF-2"/>
    <property type="match status" value="1"/>
</dbReference>
<dbReference type="InterPro" id="IPR009000">
    <property type="entry name" value="Transl_B-barrel_sf"/>
</dbReference>
<dbReference type="NCBIfam" id="TIGR00231">
    <property type="entry name" value="small_GTP"/>
    <property type="match status" value="1"/>
</dbReference>
<dbReference type="SUPFAM" id="SSF50447">
    <property type="entry name" value="Translation proteins"/>
    <property type="match status" value="2"/>
</dbReference>
<reference evidence="14 15" key="1">
    <citation type="journal article" date="2014" name="Nat. Commun.">
        <title>Physiological and genomic features of highly alkaliphilic hydrogen-utilizing Betaproteobacteria from a continental serpentinizing site.</title>
        <authorList>
            <person name="Suzuki S."/>
            <person name="Kuenen J.G."/>
            <person name="Schipper K."/>
            <person name="van der Velde S."/>
            <person name="Ishii S."/>
            <person name="Wu A."/>
            <person name="Sorokin D.Y."/>
            <person name="Tenney A."/>
            <person name="Meng X.Y."/>
            <person name="Morrill P.L."/>
            <person name="Kamagata Y."/>
            <person name="Muyzer G."/>
            <person name="Nealson K.H."/>
        </authorList>
    </citation>
    <scope>NUCLEOTIDE SEQUENCE [LARGE SCALE GENOMIC DNA]</scope>
    <source>
        <strain evidence="14 15">B1</strain>
    </source>
</reference>
<evidence type="ECO:0000256" key="3">
    <source>
        <dbReference type="ARBA" id="ARBA00020675"/>
    </source>
</evidence>
<feature type="compositionally biased region" description="Basic and acidic residues" evidence="12">
    <location>
        <begin position="173"/>
        <end position="184"/>
    </location>
</feature>
<dbReference type="Gene3D" id="3.30.56.50">
    <property type="entry name" value="Putative DNA-binding domain, N-terminal subdomain of bacterial translation initiation factor IF2"/>
    <property type="match status" value="1"/>
</dbReference>
<evidence type="ECO:0000313" key="15">
    <source>
        <dbReference type="Proteomes" id="UP000066014"/>
    </source>
</evidence>
<dbReference type="NCBIfam" id="TIGR00487">
    <property type="entry name" value="IF-2"/>
    <property type="match status" value="1"/>
</dbReference>
<name>A0A060NMQ6_9BURK</name>
<feature type="compositionally biased region" description="Low complexity" evidence="12">
    <location>
        <begin position="337"/>
        <end position="362"/>
    </location>
</feature>
<dbReference type="InterPro" id="IPR036925">
    <property type="entry name" value="TIF_IF2_dom3_sf"/>
</dbReference>
<feature type="compositionally biased region" description="Basic and acidic residues" evidence="12">
    <location>
        <begin position="277"/>
        <end position="291"/>
    </location>
</feature>
<dbReference type="SUPFAM" id="SSF52540">
    <property type="entry name" value="P-loop containing nucleoside triphosphate hydrolases"/>
    <property type="match status" value="1"/>
</dbReference>
<proteinExistence type="inferred from homology"/>
<dbReference type="HAMAP" id="MF_00100_B">
    <property type="entry name" value="IF_2_B"/>
    <property type="match status" value="1"/>
</dbReference>
<dbReference type="SUPFAM" id="SSF52156">
    <property type="entry name" value="Initiation factor IF2/eIF5b, domain 3"/>
    <property type="match status" value="1"/>
</dbReference>
<organism evidence="14 15">
    <name type="scientific">Serpentinimonas maccroryi</name>
    <dbReference type="NCBI Taxonomy" id="1458426"/>
    <lineage>
        <taxon>Bacteria</taxon>
        <taxon>Pseudomonadati</taxon>
        <taxon>Pseudomonadota</taxon>
        <taxon>Betaproteobacteria</taxon>
        <taxon>Burkholderiales</taxon>
        <taxon>Comamonadaceae</taxon>
        <taxon>Serpentinimonas</taxon>
    </lineage>
</organism>
<evidence type="ECO:0000256" key="10">
    <source>
        <dbReference type="RuleBase" id="RU000644"/>
    </source>
</evidence>
<gene>
    <name evidence="9 14" type="primary">infB</name>
    <name evidence="14" type="ORF">SMCB_0437</name>
</gene>
<dbReference type="SUPFAM" id="SSF46955">
    <property type="entry name" value="Putative DNA-binding domain"/>
    <property type="match status" value="1"/>
</dbReference>
<dbReference type="Proteomes" id="UP000066014">
    <property type="component" value="Chromosome"/>
</dbReference>
<dbReference type="EMBL" id="AP014569">
    <property type="protein sequence ID" value="BAO82665.1"/>
    <property type="molecule type" value="Genomic_DNA"/>
</dbReference>
<dbReference type="InterPro" id="IPR013575">
    <property type="entry name" value="IF2_assoc_dom_bac"/>
</dbReference>
<feature type="binding site" evidence="9">
    <location>
        <begin position="571"/>
        <end position="575"/>
    </location>
    <ligand>
        <name>GTP</name>
        <dbReference type="ChEBI" id="CHEBI:37565"/>
    </ligand>
</feature>
<dbReference type="Pfam" id="PF03144">
    <property type="entry name" value="GTP_EFTU_D2"/>
    <property type="match status" value="1"/>
</dbReference>
<dbReference type="InterPro" id="IPR000178">
    <property type="entry name" value="TF_IF2_bacterial-like"/>
</dbReference>
<comment type="subcellular location">
    <subcellularLocation>
        <location evidence="1 9 11">Cytoplasm</location>
    </subcellularLocation>
</comment>
<dbReference type="InterPro" id="IPR004161">
    <property type="entry name" value="EFTu-like_2"/>
</dbReference>
<keyword evidence="4 9" id="KW-0963">Cytoplasm</keyword>
<dbReference type="InterPro" id="IPR009061">
    <property type="entry name" value="DNA-bd_dom_put_sf"/>
</dbReference>